<proteinExistence type="inferred from homology"/>
<gene>
    <name evidence="10" type="ORF">HNP90_000312</name>
</gene>
<evidence type="ECO:0000256" key="6">
    <source>
        <dbReference type="ARBA" id="ARBA00023136"/>
    </source>
</evidence>
<dbReference type="Gene3D" id="3.30.70.100">
    <property type="match status" value="1"/>
</dbReference>
<evidence type="ECO:0000256" key="4">
    <source>
        <dbReference type="ARBA" id="ARBA00022692"/>
    </source>
</evidence>
<dbReference type="InterPro" id="IPR049278">
    <property type="entry name" value="MS_channel_C"/>
</dbReference>
<evidence type="ECO:0000256" key="1">
    <source>
        <dbReference type="ARBA" id="ARBA00004651"/>
    </source>
</evidence>
<evidence type="ECO:0000256" key="3">
    <source>
        <dbReference type="ARBA" id="ARBA00022475"/>
    </source>
</evidence>
<dbReference type="InterPro" id="IPR011014">
    <property type="entry name" value="MscS_channel_TM-2"/>
</dbReference>
<evidence type="ECO:0000256" key="7">
    <source>
        <dbReference type="SAM" id="Phobius"/>
    </source>
</evidence>
<feature type="domain" description="Mechanosensitive ion channel MscS" evidence="8">
    <location>
        <begin position="100"/>
        <end position="167"/>
    </location>
</feature>
<comment type="similarity">
    <text evidence="2">Belongs to the MscS (TC 1.A.23) family.</text>
</comment>
<dbReference type="InterPro" id="IPR010920">
    <property type="entry name" value="LSM_dom_sf"/>
</dbReference>
<name>A0A7J9PDY7_METMI</name>
<dbReference type="GO" id="GO:0005886">
    <property type="term" value="C:plasma membrane"/>
    <property type="evidence" value="ECO:0007669"/>
    <property type="project" value="UniProtKB-SubCell"/>
</dbReference>
<reference evidence="10 11" key="1">
    <citation type="submission" date="2020-07" db="EMBL/GenBank/DDBJ databases">
        <title>Genomic Encyclopedia of Type Strains, Phase IV (KMG-V): Genome sequencing to study the core and pangenomes of soil and plant-associated prokaryotes.</title>
        <authorList>
            <person name="Whitman W."/>
        </authorList>
    </citation>
    <scope>NUCLEOTIDE SEQUENCE [LARGE SCALE GENOMIC DNA]</scope>
    <source>
        <strain evidence="10 11">C8</strain>
    </source>
</reference>
<dbReference type="SUPFAM" id="SSF82861">
    <property type="entry name" value="Mechanosensitive channel protein MscS (YggB), transmembrane region"/>
    <property type="match status" value="1"/>
</dbReference>
<organism evidence="10 11">
    <name type="scientific">Methanococcus maripaludis</name>
    <name type="common">Methanococcus deltae</name>
    <dbReference type="NCBI Taxonomy" id="39152"/>
    <lineage>
        <taxon>Archaea</taxon>
        <taxon>Methanobacteriati</taxon>
        <taxon>Methanobacteriota</taxon>
        <taxon>Methanomada group</taxon>
        <taxon>Methanococci</taxon>
        <taxon>Methanococcales</taxon>
        <taxon>Methanococcaceae</taxon>
        <taxon>Methanococcus</taxon>
    </lineage>
</organism>
<dbReference type="InterPro" id="IPR006685">
    <property type="entry name" value="MscS_channel_2nd"/>
</dbReference>
<dbReference type="Pfam" id="PF21082">
    <property type="entry name" value="MS_channel_3rd"/>
    <property type="match status" value="1"/>
</dbReference>
<keyword evidence="4 7" id="KW-0812">Transmembrane</keyword>
<protein>
    <submittedName>
        <fullName evidence="10">Small-conductance mechanosensitive channel</fullName>
    </submittedName>
</protein>
<dbReference type="RefSeq" id="WP_011977117.1">
    <property type="nucleotide sequence ID" value="NZ_JACDUL010000001.1"/>
</dbReference>
<keyword evidence="6 7" id="KW-0472">Membrane</keyword>
<feature type="transmembrane region" description="Helical" evidence="7">
    <location>
        <begin position="81"/>
        <end position="98"/>
    </location>
</feature>
<dbReference type="Gene3D" id="1.10.287.1260">
    <property type="match status" value="1"/>
</dbReference>
<feature type="transmembrane region" description="Helical" evidence="7">
    <location>
        <begin position="12"/>
        <end position="34"/>
    </location>
</feature>
<dbReference type="Proteomes" id="UP000533207">
    <property type="component" value="Unassembled WGS sequence"/>
</dbReference>
<dbReference type="InterPro" id="IPR011066">
    <property type="entry name" value="MscS_channel_C_sf"/>
</dbReference>
<evidence type="ECO:0000256" key="2">
    <source>
        <dbReference type="ARBA" id="ARBA00008017"/>
    </source>
</evidence>
<dbReference type="Pfam" id="PF00924">
    <property type="entry name" value="MS_channel_2nd"/>
    <property type="match status" value="1"/>
</dbReference>
<dbReference type="AlphaFoldDB" id="A0A7J9PDY7"/>
<keyword evidence="3" id="KW-1003">Cell membrane</keyword>
<dbReference type="InterPro" id="IPR023408">
    <property type="entry name" value="MscS_beta-dom_sf"/>
</dbReference>
<feature type="domain" description="Mechanosensitive ion channel MscS C-terminal" evidence="9">
    <location>
        <begin position="173"/>
        <end position="255"/>
    </location>
</feature>
<dbReference type="SUPFAM" id="SSF50182">
    <property type="entry name" value="Sm-like ribonucleoproteins"/>
    <property type="match status" value="1"/>
</dbReference>
<dbReference type="Gene3D" id="2.30.30.60">
    <property type="match status" value="1"/>
</dbReference>
<evidence type="ECO:0000313" key="11">
    <source>
        <dbReference type="Proteomes" id="UP000533207"/>
    </source>
</evidence>
<comment type="subcellular location">
    <subcellularLocation>
        <location evidence="1">Cell membrane</location>
        <topology evidence="1">Multi-pass membrane protein</topology>
    </subcellularLocation>
</comment>
<keyword evidence="5 7" id="KW-1133">Transmembrane helix</keyword>
<feature type="transmembrane region" description="Helical" evidence="7">
    <location>
        <begin position="54"/>
        <end position="75"/>
    </location>
</feature>
<dbReference type="PANTHER" id="PTHR30221:SF19">
    <property type="entry name" value="SMALL-CONDUCTANCE MECHANOSENSITIVE CHANNEL"/>
    <property type="match status" value="1"/>
</dbReference>
<evidence type="ECO:0000259" key="9">
    <source>
        <dbReference type="Pfam" id="PF21082"/>
    </source>
</evidence>
<evidence type="ECO:0000259" key="8">
    <source>
        <dbReference type="Pfam" id="PF00924"/>
    </source>
</evidence>
<dbReference type="GO" id="GO:0008381">
    <property type="term" value="F:mechanosensitive monoatomic ion channel activity"/>
    <property type="evidence" value="ECO:0007669"/>
    <property type="project" value="InterPro"/>
</dbReference>
<dbReference type="SUPFAM" id="SSF82689">
    <property type="entry name" value="Mechanosensitive channel protein MscS (YggB), C-terminal domain"/>
    <property type="match status" value="1"/>
</dbReference>
<comment type="caution">
    <text evidence="10">The sequence shown here is derived from an EMBL/GenBank/DDBJ whole genome shotgun (WGS) entry which is preliminary data.</text>
</comment>
<evidence type="ECO:0000256" key="5">
    <source>
        <dbReference type="ARBA" id="ARBA00022989"/>
    </source>
</evidence>
<dbReference type="EMBL" id="JACDUL010000001">
    <property type="protein sequence ID" value="MBA2861452.1"/>
    <property type="molecule type" value="Genomic_DNA"/>
</dbReference>
<sequence length="267" mass="28782">MPISLMGYTISIDLFLIVKAILVLVLGYLAVKIVSGILEKGAKKSKIPELVSEFVIKLFSAILYVFVILLAVGLFGVETGPIILGLSASLGLILGFGLQDTLTNLTSGLWIAVMRPLDKAETVQIGGMTGTVVEVGIMATKLLTPDNVVITIPNKLVWGSPITNYTRMDIRRVDVAVGVSYGENLDNAVSKALELISGHPLVLKDPAPAVAITGLGSSSVDLQLRAWTKTSDYWTVKGDLTKGIYEKYGKEGIEIPFPQMDIHLHKY</sequence>
<evidence type="ECO:0000313" key="10">
    <source>
        <dbReference type="EMBL" id="MBA2861452.1"/>
    </source>
</evidence>
<accession>A0A7J9PDY7</accession>
<dbReference type="InterPro" id="IPR045275">
    <property type="entry name" value="MscS_archaea/bacteria_type"/>
</dbReference>
<dbReference type="PANTHER" id="PTHR30221">
    <property type="entry name" value="SMALL-CONDUCTANCE MECHANOSENSITIVE CHANNEL"/>
    <property type="match status" value="1"/>
</dbReference>